<evidence type="ECO:0000256" key="2">
    <source>
        <dbReference type="ARBA" id="ARBA00022574"/>
    </source>
</evidence>
<protein>
    <submittedName>
        <fullName evidence="4">Putative THO complex subunit 6-like</fullName>
    </submittedName>
</protein>
<dbReference type="InterPro" id="IPR036322">
    <property type="entry name" value="WD40_repeat_dom_sf"/>
</dbReference>
<dbReference type="GO" id="GO:0006406">
    <property type="term" value="P:mRNA export from nucleus"/>
    <property type="evidence" value="ECO:0007669"/>
    <property type="project" value="TreeGrafter"/>
</dbReference>
<evidence type="ECO:0000313" key="5">
    <source>
        <dbReference type="Proteomes" id="UP000283509"/>
    </source>
</evidence>
<dbReference type="Proteomes" id="UP000283509">
    <property type="component" value="Unassembled WGS sequence"/>
</dbReference>
<dbReference type="InterPro" id="IPR042626">
    <property type="entry name" value="THOC6"/>
</dbReference>
<dbReference type="InterPro" id="IPR015943">
    <property type="entry name" value="WD40/YVTN_repeat-like_dom_sf"/>
</dbReference>
<organism evidence="4 5">
    <name type="scientific">Penaeus vannamei</name>
    <name type="common">Whiteleg shrimp</name>
    <name type="synonym">Litopenaeus vannamei</name>
    <dbReference type="NCBI Taxonomy" id="6689"/>
    <lineage>
        <taxon>Eukaryota</taxon>
        <taxon>Metazoa</taxon>
        <taxon>Ecdysozoa</taxon>
        <taxon>Arthropoda</taxon>
        <taxon>Crustacea</taxon>
        <taxon>Multicrustacea</taxon>
        <taxon>Malacostraca</taxon>
        <taxon>Eumalacostraca</taxon>
        <taxon>Eucarida</taxon>
        <taxon>Decapoda</taxon>
        <taxon>Dendrobranchiata</taxon>
        <taxon>Penaeoidea</taxon>
        <taxon>Penaeidae</taxon>
        <taxon>Penaeus</taxon>
    </lineage>
</organism>
<dbReference type="OrthoDB" id="273067at2759"/>
<evidence type="ECO:0000256" key="1">
    <source>
        <dbReference type="ARBA" id="ARBA00009728"/>
    </source>
</evidence>
<keyword evidence="2 3" id="KW-0853">WD repeat</keyword>
<dbReference type="PROSITE" id="PS50082">
    <property type="entry name" value="WD_REPEATS_2"/>
    <property type="match status" value="1"/>
</dbReference>
<dbReference type="Gene3D" id="2.130.10.10">
    <property type="entry name" value="YVTN repeat-like/Quinoprotein amine dehydrogenase"/>
    <property type="match status" value="1"/>
</dbReference>
<sequence length="372" mass="40330">MFQHHIESSVAKGSTCLPNVNKPDNARAILQRVFEMVSSTLRNLYSTTFSQANSPESALLAVGNNEGKITVFDLKGVNTSRETGVGERIKGPYQVINAHSDAVYSMVSTDTFCISGTTGLISGRRWTDLRKQKTQPAWTISLECDQANFGTPEVNGLAYDSIRGLAYAACGDWRTHVYDLETGKRSQTLEGHEDYVHDVVVGGSLVASSGEDGSVLVWDPRAGREPRHRIVPHELEQLARPNLGRFISSLDLNNDWLVCGGGPKAGIFHLRSLALTTVLPPAKAAVHVTKFTRNAEGGDRGGIVVAGILPHLSVCSMAGEVTAQLPSSSPCIYTVSITDKPFTMMTYGGMSTKIDVCFNLNYRDHSVSLLED</sequence>
<name>A0A423T390_PENVA</name>
<dbReference type="EMBL" id="QCYY01002366">
    <property type="protein sequence ID" value="ROT70957.1"/>
    <property type="molecule type" value="Genomic_DNA"/>
</dbReference>
<dbReference type="SMART" id="SM00320">
    <property type="entry name" value="WD40"/>
    <property type="match status" value="2"/>
</dbReference>
<feature type="repeat" description="WD" evidence="3">
    <location>
        <begin position="189"/>
        <end position="228"/>
    </location>
</feature>
<dbReference type="Pfam" id="PF00400">
    <property type="entry name" value="WD40"/>
    <property type="match status" value="1"/>
</dbReference>
<dbReference type="SUPFAM" id="SSF50978">
    <property type="entry name" value="WD40 repeat-like"/>
    <property type="match status" value="1"/>
</dbReference>
<dbReference type="GO" id="GO:0000346">
    <property type="term" value="C:transcription export complex"/>
    <property type="evidence" value="ECO:0007669"/>
    <property type="project" value="TreeGrafter"/>
</dbReference>
<dbReference type="STRING" id="6689.A0A423T390"/>
<accession>A0A423T390</accession>
<comment type="similarity">
    <text evidence="1">Belongs to the WD repeat THOC6 family.</text>
</comment>
<dbReference type="GO" id="GO:0000347">
    <property type="term" value="C:THO complex"/>
    <property type="evidence" value="ECO:0007669"/>
    <property type="project" value="TreeGrafter"/>
</dbReference>
<dbReference type="AlphaFoldDB" id="A0A423T390"/>
<dbReference type="PROSITE" id="PS50294">
    <property type="entry name" value="WD_REPEATS_REGION"/>
    <property type="match status" value="1"/>
</dbReference>
<keyword evidence="5" id="KW-1185">Reference proteome</keyword>
<evidence type="ECO:0000256" key="3">
    <source>
        <dbReference type="PROSITE-ProRule" id="PRU00221"/>
    </source>
</evidence>
<reference evidence="4 5" key="2">
    <citation type="submission" date="2019-01" db="EMBL/GenBank/DDBJ databases">
        <title>The decoding of complex shrimp genome reveals the adaptation for benthos swimmer, frequently molting mechanism and breeding impact on genome.</title>
        <authorList>
            <person name="Sun Y."/>
            <person name="Gao Y."/>
            <person name="Yu Y."/>
        </authorList>
    </citation>
    <scope>NUCLEOTIDE SEQUENCE [LARGE SCALE GENOMIC DNA]</scope>
    <source>
        <tissue evidence="4">Muscle</tissue>
    </source>
</reference>
<dbReference type="InterPro" id="IPR001680">
    <property type="entry name" value="WD40_rpt"/>
</dbReference>
<reference evidence="4 5" key="1">
    <citation type="submission" date="2018-04" db="EMBL/GenBank/DDBJ databases">
        <authorList>
            <person name="Zhang X."/>
            <person name="Yuan J."/>
            <person name="Li F."/>
            <person name="Xiang J."/>
        </authorList>
    </citation>
    <scope>NUCLEOTIDE SEQUENCE [LARGE SCALE GENOMIC DNA]</scope>
    <source>
        <tissue evidence="4">Muscle</tissue>
    </source>
</reference>
<dbReference type="PANTHER" id="PTHR44411:SF1">
    <property type="entry name" value="THO COMPLEX SUBUNIT 6 HOMOLOG"/>
    <property type="match status" value="1"/>
</dbReference>
<gene>
    <name evidence="4" type="ORF">C7M84_010738</name>
</gene>
<dbReference type="PANTHER" id="PTHR44411">
    <property type="entry name" value="THO COMPLEX SUBUNIT 6 HOMOLOG"/>
    <property type="match status" value="1"/>
</dbReference>
<proteinExistence type="inferred from homology"/>
<evidence type="ECO:0000313" key="4">
    <source>
        <dbReference type="EMBL" id="ROT70957.1"/>
    </source>
</evidence>
<comment type="caution">
    <text evidence="4">The sequence shown here is derived from an EMBL/GenBank/DDBJ whole genome shotgun (WGS) entry which is preliminary data.</text>
</comment>